<accession>A0ACB0EDB4</accession>
<reference evidence="1" key="1">
    <citation type="submission" date="2023-05" db="EMBL/GenBank/DDBJ databases">
        <authorList>
            <consortium name="ELIXIR-Norway"/>
        </authorList>
    </citation>
    <scope>NUCLEOTIDE SEQUENCE</scope>
</reference>
<evidence type="ECO:0000313" key="1">
    <source>
        <dbReference type="EMBL" id="CAI9698561.1"/>
    </source>
</evidence>
<name>A0ACB0EDB4_RANTA</name>
<organism evidence="1 2">
    <name type="scientific">Rangifer tarandus platyrhynchus</name>
    <name type="common">Svalbard reindeer</name>
    <dbReference type="NCBI Taxonomy" id="3082113"/>
    <lineage>
        <taxon>Eukaryota</taxon>
        <taxon>Metazoa</taxon>
        <taxon>Chordata</taxon>
        <taxon>Craniata</taxon>
        <taxon>Vertebrata</taxon>
        <taxon>Euteleostomi</taxon>
        <taxon>Mammalia</taxon>
        <taxon>Eutheria</taxon>
        <taxon>Laurasiatheria</taxon>
        <taxon>Artiodactyla</taxon>
        <taxon>Ruminantia</taxon>
        <taxon>Pecora</taxon>
        <taxon>Cervidae</taxon>
        <taxon>Odocoileinae</taxon>
        <taxon>Rangifer</taxon>
    </lineage>
</organism>
<sequence length="94" mass="9960">MAASAPELSLCPASWGRVPASRHALVLPPAGQSRGEEVAPESGCGPVPGSPRPRNPSVQSVLQKPFSLSRRRLRRLWEGSDAGTLLISVLPRAQ</sequence>
<protein>
    <submittedName>
        <fullName evidence="1">Uncharacterized protein</fullName>
    </submittedName>
</protein>
<dbReference type="Proteomes" id="UP001162501">
    <property type="component" value="Chromosome 19"/>
</dbReference>
<dbReference type="EMBL" id="OX596103">
    <property type="protein sequence ID" value="CAI9698561.1"/>
    <property type="molecule type" value="Genomic_DNA"/>
</dbReference>
<evidence type="ECO:0000313" key="2">
    <source>
        <dbReference type="Proteomes" id="UP001162501"/>
    </source>
</evidence>
<proteinExistence type="predicted"/>
<gene>
    <name evidence="1" type="ORF">MRATA1EN3_LOCUS9774</name>
</gene>